<gene>
    <name evidence="1" type="ORF">HMPREF1544_11482</name>
</gene>
<dbReference type="VEuPathDB" id="FungiDB:HMPREF1544_11482"/>
<dbReference type="InParanoid" id="S2J109"/>
<name>S2J109_MUCC1</name>
<proteinExistence type="predicted"/>
<dbReference type="Proteomes" id="UP000014254">
    <property type="component" value="Unassembled WGS sequence"/>
</dbReference>
<dbReference type="EMBL" id="KE124148">
    <property type="protein sequence ID" value="EPB81797.1"/>
    <property type="molecule type" value="Genomic_DNA"/>
</dbReference>
<evidence type="ECO:0000313" key="2">
    <source>
        <dbReference type="Proteomes" id="UP000014254"/>
    </source>
</evidence>
<dbReference type="OrthoDB" id="2288006at2759"/>
<organism evidence="1 2">
    <name type="scientific">Mucor circinelloides f. circinelloides (strain 1006PhL)</name>
    <name type="common">Mucormycosis agent</name>
    <name type="synonym">Calyptromyces circinelloides</name>
    <dbReference type="NCBI Taxonomy" id="1220926"/>
    <lineage>
        <taxon>Eukaryota</taxon>
        <taxon>Fungi</taxon>
        <taxon>Fungi incertae sedis</taxon>
        <taxon>Mucoromycota</taxon>
        <taxon>Mucoromycotina</taxon>
        <taxon>Mucoromycetes</taxon>
        <taxon>Mucorales</taxon>
        <taxon>Mucorineae</taxon>
        <taxon>Mucoraceae</taxon>
        <taxon>Mucor</taxon>
    </lineage>
</organism>
<sequence length="93" mass="11258">MFKDIIKQKGNNTKHALKFINSQINDADADSLGVLRIYREILENHLQTPEIFDEVRRDYSELGYILYLWGPLMKNLFVKTDMWSHWYDYKHTY</sequence>
<keyword evidence="2" id="KW-1185">Reference proteome</keyword>
<reference evidence="2" key="1">
    <citation type="submission" date="2013-05" db="EMBL/GenBank/DDBJ databases">
        <title>The Genome sequence of Mucor circinelloides f. circinelloides 1006PhL.</title>
        <authorList>
            <consortium name="The Broad Institute Genomics Platform"/>
            <person name="Cuomo C."/>
            <person name="Earl A."/>
            <person name="Findley K."/>
            <person name="Lee S.C."/>
            <person name="Walker B."/>
            <person name="Young S."/>
            <person name="Zeng Q."/>
            <person name="Gargeya S."/>
            <person name="Fitzgerald M."/>
            <person name="Haas B."/>
            <person name="Abouelleil A."/>
            <person name="Allen A.W."/>
            <person name="Alvarado L."/>
            <person name="Arachchi H.M."/>
            <person name="Berlin A.M."/>
            <person name="Chapman S.B."/>
            <person name="Gainer-Dewar J."/>
            <person name="Goldberg J."/>
            <person name="Griggs A."/>
            <person name="Gujja S."/>
            <person name="Hansen M."/>
            <person name="Howarth C."/>
            <person name="Imamovic A."/>
            <person name="Ireland A."/>
            <person name="Larimer J."/>
            <person name="McCowan C."/>
            <person name="Murphy C."/>
            <person name="Pearson M."/>
            <person name="Poon T.W."/>
            <person name="Priest M."/>
            <person name="Roberts A."/>
            <person name="Saif S."/>
            <person name="Shea T."/>
            <person name="Sisk P."/>
            <person name="Sykes S."/>
            <person name="Wortman J."/>
            <person name="Nusbaum C."/>
            <person name="Birren B."/>
        </authorList>
    </citation>
    <scope>NUCLEOTIDE SEQUENCE [LARGE SCALE GENOMIC DNA]</scope>
    <source>
        <strain evidence="2">1006PhL</strain>
    </source>
</reference>
<dbReference type="AlphaFoldDB" id="S2J109"/>
<protein>
    <submittedName>
        <fullName evidence="1">Uncharacterized protein</fullName>
    </submittedName>
</protein>
<accession>S2J109</accession>
<evidence type="ECO:0000313" key="1">
    <source>
        <dbReference type="EMBL" id="EPB81797.1"/>
    </source>
</evidence>